<proteinExistence type="predicted"/>
<organism evidence="1">
    <name type="scientific">Rhizophora mucronata</name>
    <name type="common">Asiatic mangrove</name>
    <dbReference type="NCBI Taxonomy" id="61149"/>
    <lineage>
        <taxon>Eukaryota</taxon>
        <taxon>Viridiplantae</taxon>
        <taxon>Streptophyta</taxon>
        <taxon>Embryophyta</taxon>
        <taxon>Tracheophyta</taxon>
        <taxon>Spermatophyta</taxon>
        <taxon>Magnoliopsida</taxon>
        <taxon>eudicotyledons</taxon>
        <taxon>Gunneridae</taxon>
        <taxon>Pentapetalae</taxon>
        <taxon>rosids</taxon>
        <taxon>fabids</taxon>
        <taxon>Malpighiales</taxon>
        <taxon>Rhizophoraceae</taxon>
        <taxon>Rhizophora</taxon>
    </lineage>
</organism>
<accession>A0A2P2QY32</accession>
<name>A0A2P2QY32_RHIMU</name>
<dbReference type="EMBL" id="GGEC01091373">
    <property type="protein sequence ID" value="MBX71857.1"/>
    <property type="molecule type" value="Transcribed_RNA"/>
</dbReference>
<dbReference type="AlphaFoldDB" id="A0A2P2QY32"/>
<sequence length="85" mass="9809">MLQIRFHHGVVDNLLYFSDLKCISNPIVYPSHLPTEENAATTITKFDSQVSFLLFELKCGGWSFSIQSINLNILFMVYYTIETML</sequence>
<reference evidence="1" key="1">
    <citation type="submission" date="2018-02" db="EMBL/GenBank/DDBJ databases">
        <title>Rhizophora mucronata_Transcriptome.</title>
        <authorList>
            <person name="Meera S.P."/>
            <person name="Sreeshan A."/>
            <person name="Augustine A."/>
        </authorList>
    </citation>
    <scope>NUCLEOTIDE SEQUENCE</scope>
    <source>
        <tissue evidence="1">Leaf</tissue>
    </source>
</reference>
<evidence type="ECO:0000313" key="1">
    <source>
        <dbReference type="EMBL" id="MBX71857.1"/>
    </source>
</evidence>
<protein>
    <submittedName>
        <fullName evidence="1">Uncharacterized protein</fullName>
    </submittedName>
</protein>